<evidence type="ECO:0000313" key="3">
    <source>
        <dbReference type="Proteomes" id="UP000677436"/>
    </source>
</evidence>
<accession>A0A8D5UG84</accession>
<feature type="region of interest" description="Disordered" evidence="1">
    <location>
        <begin position="18"/>
        <end position="42"/>
    </location>
</feature>
<reference evidence="2" key="1">
    <citation type="journal article" date="2013" name="Int. J. Syst. Evol. Microbiol.">
        <title>Polycladomyces abyssicola gen. nov., sp. nov., a thermophilic filamentous bacterium isolated from hemipelagic sediment.</title>
        <authorList>
            <person name="Tsubouchi T."/>
            <person name="Shimane Y."/>
            <person name="Mori K."/>
            <person name="Usui K."/>
            <person name="Hiraki T."/>
            <person name="Tame A."/>
            <person name="Uematsu K."/>
            <person name="Maruyama T."/>
            <person name="Hatada Y."/>
        </authorList>
    </citation>
    <scope>NUCLEOTIDE SEQUENCE</scope>
    <source>
        <strain evidence="2">JIR-001</strain>
    </source>
</reference>
<dbReference type="KEGG" id="pabs:JIR001_19210"/>
<evidence type="ECO:0000256" key="1">
    <source>
        <dbReference type="SAM" id="MobiDB-lite"/>
    </source>
</evidence>
<organism evidence="2 3">
    <name type="scientific">Polycladomyces abyssicola</name>
    <dbReference type="NCBI Taxonomy" id="1125966"/>
    <lineage>
        <taxon>Bacteria</taxon>
        <taxon>Bacillati</taxon>
        <taxon>Bacillota</taxon>
        <taxon>Bacilli</taxon>
        <taxon>Bacillales</taxon>
        <taxon>Thermoactinomycetaceae</taxon>
        <taxon>Polycladomyces</taxon>
    </lineage>
</organism>
<gene>
    <name evidence="2" type="ORF">JIR001_19210</name>
</gene>
<name>A0A8D5UG84_9BACL</name>
<evidence type="ECO:0000313" key="2">
    <source>
        <dbReference type="EMBL" id="BCU82138.1"/>
    </source>
</evidence>
<dbReference type="EMBL" id="AP024601">
    <property type="protein sequence ID" value="BCU82138.1"/>
    <property type="molecule type" value="Genomic_DNA"/>
</dbReference>
<dbReference type="RefSeq" id="WP_212772512.1">
    <property type="nucleotide sequence ID" value="NZ_AP024601.1"/>
</dbReference>
<dbReference type="Proteomes" id="UP000677436">
    <property type="component" value="Chromosome"/>
</dbReference>
<dbReference type="AlphaFoldDB" id="A0A8D5UG84"/>
<sequence length="185" mass="22065">MFFKIKHWFGPEQKEELREAHRKATKSEASEDAAAETPENVCSNNNADRYAVHMEFFLYNPKSQEQATYTEQDIHRYPMMGFTLHFLNQKTRQNRPDWLTWLLVGLEKTLETMKVSYYQMDETELYSLFIDLKLYPQTEVKKLIYLVFQQLYQWYAQGNDQVSVRVHIGGDELYQELLAHHLEAV</sequence>
<proteinExistence type="predicted"/>
<keyword evidence="3" id="KW-1185">Reference proteome</keyword>
<protein>
    <submittedName>
        <fullName evidence="2">Uncharacterized protein</fullName>
    </submittedName>
</protein>
<reference evidence="2" key="2">
    <citation type="journal article" date="2021" name="Microbiol. Resour. Announc.">
        <title>Complete Genome Sequence of Polycladomyces abyssicola JIR-001T, Isolated from Hemipelagic Sediment in Deep Seawater.</title>
        <authorList>
            <person name="Tsubouchi T."/>
            <person name="Kaneko Y."/>
        </authorList>
    </citation>
    <scope>NUCLEOTIDE SEQUENCE</scope>
    <source>
        <strain evidence="2">JIR-001</strain>
    </source>
</reference>